<dbReference type="InterPro" id="IPR015867">
    <property type="entry name" value="N-reg_PII/ATP_PRibTrfase_C"/>
</dbReference>
<sequence>MELEATDGYGVVLVTATSQAEAEAIAETLITAKLAACVSFTPIHSIYTWQGQVHKDQEWQLFIKTDLAQFAALVAKVQEVHSYDVPEIIALPIVAGSPAYLQWLGEQVRR</sequence>
<dbReference type="Gene3D" id="3.30.70.120">
    <property type="match status" value="1"/>
</dbReference>
<dbReference type="RefSeq" id="WP_190434982.1">
    <property type="nucleotide sequence ID" value="NZ_JAMPKM010000006.1"/>
</dbReference>
<dbReference type="PANTHER" id="PTHR23419:SF8">
    <property type="entry name" value="FI09726P"/>
    <property type="match status" value="1"/>
</dbReference>
<dbReference type="EMBL" id="JAMPKM010000006">
    <property type="protein sequence ID" value="MEP0817945.1"/>
    <property type="molecule type" value="Genomic_DNA"/>
</dbReference>
<dbReference type="Proteomes" id="UP001464891">
    <property type="component" value="Unassembled WGS sequence"/>
</dbReference>
<dbReference type="InterPro" id="IPR004323">
    <property type="entry name" value="Ion_tolerance_CutA"/>
</dbReference>
<comment type="similarity">
    <text evidence="1">Belongs to the CutA family.</text>
</comment>
<name>A0ABV0J844_9CYAN</name>
<evidence type="ECO:0000313" key="2">
    <source>
        <dbReference type="EMBL" id="MEP0817945.1"/>
    </source>
</evidence>
<proteinExistence type="inferred from homology"/>
<dbReference type="InterPro" id="IPR011322">
    <property type="entry name" value="N-reg_PII-like_a/b"/>
</dbReference>
<comment type="caution">
    <text evidence="2">The sequence shown here is derived from an EMBL/GenBank/DDBJ whole genome shotgun (WGS) entry which is preliminary data.</text>
</comment>
<keyword evidence="3" id="KW-1185">Reference proteome</keyword>
<reference evidence="2 3" key="1">
    <citation type="submission" date="2022-04" db="EMBL/GenBank/DDBJ databases">
        <title>Positive selection, recombination, and allopatry shape intraspecific diversity of widespread and dominant cyanobacteria.</title>
        <authorList>
            <person name="Wei J."/>
            <person name="Shu W."/>
            <person name="Hu C."/>
        </authorList>
    </citation>
    <scope>NUCLEOTIDE SEQUENCE [LARGE SCALE GENOMIC DNA]</scope>
    <source>
        <strain evidence="2 3">GB2-A4</strain>
    </source>
</reference>
<protein>
    <submittedName>
        <fullName evidence="2">Divalent-cation tolerance protein CutA</fullName>
    </submittedName>
</protein>
<dbReference type="Pfam" id="PF03091">
    <property type="entry name" value="CutA1"/>
    <property type="match status" value="1"/>
</dbReference>
<dbReference type="SUPFAM" id="SSF54913">
    <property type="entry name" value="GlnB-like"/>
    <property type="match status" value="1"/>
</dbReference>
<evidence type="ECO:0000256" key="1">
    <source>
        <dbReference type="ARBA" id="ARBA00010169"/>
    </source>
</evidence>
<dbReference type="PANTHER" id="PTHR23419">
    <property type="entry name" value="DIVALENT CATION TOLERANCE CUTA-RELATED"/>
    <property type="match status" value="1"/>
</dbReference>
<evidence type="ECO:0000313" key="3">
    <source>
        <dbReference type="Proteomes" id="UP001464891"/>
    </source>
</evidence>
<accession>A0ABV0J844</accession>
<gene>
    <name evidence="2" type="ORF">NC998_12650</name>
</gene>
<organism evidence="2 3">
    <name type="scientific">Trichocoleus desertorum GB2-A4</name>
    <dbReference type="NCBI Taxonomy" id="2933944"/>
    <lineage>
        <taxon>Bacteria</taxon>
        <taxon>Bacillati</taxon>
        <taxon>Cyanobacteriota</taxon>
        <taxon>Cyanophyceae</taxon>
        <taxon>Leptolyngbyales</taxon>
        <taxon>Trichocoleusaceae</taxon>
        <taxon>Trichocoleus</taxon>
    </lineage>
</organism>